<evidence type="ECO:0000259" key="6">
    <source>
        <dbReference type="PROSITE" id="PS50850"/>
    </source>
</evidence>
<feature type="transmembrane region" description="Helical" evidence="5">
    <location>
        <begin position="309"/>
        <end position="330"/>
    </location>
</feature>
<name>A0A848IV89_9BURK</name>
<dbReference type="InterPro" id="IPR020846">
    <property type="entry name" value="MFS_dom"/>
</dbReference>
<comment type="caution">
    <text evidence="7">The sequence shown here is derived from an EMBL/GenBank/DDBJ whole genome shotgun (WGS) entry which is preliminary data.</text>
</comment>
<feature type="transmembrane region" description="Helical" evidence="5">
    <location>
        <begin position="337"/>
        <end position="356"/>
    </location>
</feature>
<proteinExistence type="predicted"/>
<dbReference type="CDD" id="cd17365">
    <property type="entry name" value="MFS_PcaK_like"/>
    <property type="match status" value="1"/>
</dbReference>
<dbReference type="GO" id="GO:0005886">
    <property type="term" value="C:plasma membrane"/>
    <property type="evidence" value="ECO:0007669"/>
    <property type="project" value="TreeGrafter"/>
</dbReference>
<feature type="transmembrane region" description="Helical" evidence="5">
    <location>
        <begin position="193"/>
        <end position="212"/>
    </location>
</feature>
<feature type="domain" description="Major facilitator superfamily (MFS) profile" evidence="6">
    <location>
        <begin position="38"/>
        <end position="453"/>
    </location>
</feature>
<evidence type="ECO:0000256" key="3">
    <source>
        <dbReference type="ARBA" id="ARBA00022989"/>
    </source>
</evidence>
<dbReference type="PROSITE" id="PS50850">
    <property type="entry name" value="MFS"/>
    <property type="match status" value="1"/>
</dbReference>
<evidence type="ECO:0000256" key="4">
    <source>
        <dbReference type="ARBA" id="ARBA00023136"/>
    </source>
</evidence>
<dbReference type="Pfam" id="PF07690">
    <property type="entry name" value="MFS_1"/>
    <property type="match status" value="1"/>
</dbReference>
<feature type="transmembrane region" description="Helical" evidence="5">
    <location>
        <begin position="430"/>
        <end position="452"/>
    </location>
</feature>
<evidence type="ECO:0000313" key="8">
    <source>
        <dbReference type="Proteomes" id="UP000544134"/>
    </source>
</evidence>
<keyword evidence="3 5" id="KW-1133">Transmembrane helix</keyword>
<dbReference type="EMBL" id="JABBGJ010000070">
    <property type="protein sequence ID" value="NMM04099.1"/>
    <property type="molecule type" value="Genomic_DNA"/>
</dbReference>
<feature type="transmembrane region" description="Helical" evidence="5">
    <location>
        <begin position="401"/>
        <end position="424"/>
    </location>
</feature>
<dbReference type="Gene3D" id="1.20.1250.20">
    <property type="entry name" value="MFS general substrate transporter like domains"/>
    <property type="match status" value="1"/>
</dbReference>
<protein>
    <submittedName>
        <fullName evidence="7">MFS transporter</fullName>
    </submittedName>
</protein>
<dbReference type="GO" id="GO:0046943">
    <property type="term" value="F:carboxylic acid transmembrane transporter activity"/>
    <property type="evidence" value="ECO:0007669"/>
    <property type="project" value="TreeGrafter"/>
</dbReference>
<sequence length="457" mass="47822">MTNRSTQVDPLAPGVEQFADSPGSALAQAQVSPLQILTLVLCFFVVAADGFDVASVAFVGPLLQKTWALSPAELGPLFGAALVGLTVGSFLFGPLADRIGRKRVITISLVLFGIGSLACGYAPSARWLLYLRFATGLGLGGAMPNAITLSSEFSPSRGRATMVTLMFCGFTAGLAFGGAIASVLIPAFGWRGVFVFGGLFPLCLAPCVWIWLPESLHFMAGKPRFECESRRTLARLTGDPDMPLQRAFPEETKLPTVSRSATSVLFDRHYRAGTLLLWFAFFCTLWVYYQLASWLPTVLADAGSDAVRAARLGAMLPLGGTIGALINARLMDKINPFVVLAGSYAVAAVSITLIGFSLDGPALLYLTVFMAGLGLSGAQTGANVVVASFYTTAARATGVSWALGVGRLGSIVGALTGGPLLMAVHSPQSAFIVFAIPAVLAGVAMAANGYLYRADTA</sequence>
<organism evidence="7 8">
    <name type="scientific">Paraburkholderia polaris</name>
    <dbReference type="NCBI Taxonomy" id="2728848"/>
    <lineage>
        <taxon>Bacteria</taxon>
        <taxon>Pseudomonadati</taxon>
        <taxon>Pseudomonadota</taxon>
        <taxon>Betaproteobacteria</taxon>
        <taxon>Burkholderiales</taxon>
        <taxon>Burkholderiaceae</taxon>
        <taxon>Paraburkholderia</taxon>
    </lineage>
</organism>
<feature type="transmembrane region" description="Helical" evidence="5">
    <location>
        <begin position="362"/>
        <end position="389"/>
    </location>
</feature>
<accession>A0A848IV89</accession>
<dbReference type="PANTHER" id="PTHR23508">
    <property type="entry name" value="CARBOXYLIC ACID TRANSPORTER PROTEIN HOMOLOG"/>
    <property type="match status" value="1"/>
</dbReference>
<feature type="transmembrane region" description="Helical" evidence="5">
    <location>
        <begin position="104"/>
        <end position="123"/>
    </location>
</feature>
<evidence type="ECO:0000256" key="2">
    <source>
        <dbReference type="ARBA" id="ARBA00022692"/>
    </source>
</evidence>
<keyword evidence="2 5" id="KW-0812">Transmembrane</keyword>
<keyword evidence="8" id="KW-1185">Reference proteome</keyword>
<dbReference type="PANTHER" id="PTHR23508:SF10">
    <property type="entry name" value="CARBOXYLIC ACID TRANSPORTER PROTEIN HOMOLOG"/>
    <property type="match status" value="1"/>
</dbReference>
<evidence type="ECO:0000256" key="1">
    <source>
        <dbReference type="ARBA" id="ARBA00004141"/>
    </source>
</evidence>
<dbReference type="InterPro" id="IPR036259">
    <property type="entry name" value="MFS_trans_sf"/>
</dbReference>
<feature type="transmembrane region" description="Helical" evidence="5">
    <location>
        <begin position="129"/>
        <end position="150"/>
    </location>
</feature>
<feature type="transmembrane region" description="Helical" evidence="5">
    <location>
        <begin position="162"/>
        <end position="187"/>
    </location>
</feature>
<gene>
    <name evidence="7" type="ORF">HHL24_40350</name>
</gene>
<feature type="transmembrane region" description="Helical" evidence="5">
    <location>
        <begin position="36"/>
        <end position="62"/>
    </location>
</feature>
<keyword evidence="4 5" id="KW-0472">Membrane</keyword>
<dbReference type="Proteomes" id="UP000544134">
    <property type="component" value="Unassembled WGS sequence"/>
</dbReference>
<feature type="transmembrane region" description="Helical" evidence="5">
    <location>
        <begin position="74"/>
        <end position="92"/>
    </location>
</feature>
<dbReference type="AlphaFoldDB" id="A0A848IV89"/>
<evidence type="ECO:0000313" key="7">
    <source>
        <dbReference type="EMBL" id="NMM04099.1"/>
    </source>
</evidence>
<dbReference type="SUPFAM" id="SSF103473">
    <property type="entry name" value="MFS general substrate transporter"/>
    <property type="match status" value="1"/>
</dbReference>
<feature type="transmembrane region" description="Helical" evidence="5">
    <location>
        <begin position="269"/>
        <end position="289"/>
    </location>
</feature>
<evidence type="ECO:0000256" key="5">
    <source>
        <dbReference type="SAM" id="Phobius"/>
    </source>
</evidence>
<reference evidence="7 8" key="1">
    <citation type="submission" date="2020-04" db="EMBL/GenBank/DDBJ databases">
        <title>Paraburkholderia sp. RP-4-7 isolated from soil.</title>
        <authorList>
            <person name="Dahal R.H."/>
        </authorList>
    </citation>
    <scope>NUCLEOTIDE SEQUENCE [LARGE SCALE GENOMIC DNA]</scope>
    <source>
        <strain evidence="7 8">RP-4-7</strain>
    </source>
</reference>
<comment type="subcellular location">
    <subcellularLocation>
        <location evidence="1">Membrane</location>
        <topology evidence="1">Multi-pass membrane protein</topology>
    </subcellularLocation>
</comment>
<dbReference type="InterPro" id="IPR011701">
    <property type="entry name" value="MFS"/>
</dbReference>